<proteinExistence type="inferred from homology"/>
<accession>A0A967AZC8</accession>
<gene>
    <name evidence="3" type="ORF">FK220_008215</name>
</gene>
<dbReference type="Proteomes" id="UP000707206">
    <property type="component" value="Unassembled WGS sequence"/>
</dbReference>
<dbReference type="EMBL" id="VIKU02000002">
    <property type="protein sequence ID" value="NHF59321.1"/>
    <property type="molecule type" value="Genomic_DNA"/>
</dbReference>
<organism evidence="3 4">
    <name type="scientific">Pelagihabitans pacificus</name>
    <dbReference type="NCBI Taxonomy" id="2696054"/>
    <lineage>
        <taxon>Bacteria</taxon>
        <taxon>Pseudomonadati</taxon>
        <taxon>Bacteroidota</taxon>
        <taxon>Flavobacteriia</taxon>
        <taxon>Flavobacteriales</taxon>
        <taxon>Flavobacteriaceae</taxon>
        <taxon>Pelagihabitans</taxon>
    </lineage>
</organism>
<dbReference type="GO" id="GO:0006446">
    <property type="term" value="P:regulation of translational initiation"/>
    <property type="evidence" value="ECO:0007669"/>
    <property type="project" value="TreeGrafter"/>
</dbReference>
<dbReference type="SUPFAM" id="SSF54211">
    <property type="entry name" value="Ribosomal protein S5 domain 2-like"/>
    <property type="match status" value="1"/>
</dbReference>
<dbReference type="Gene3D" id="3.30.230.30">
    <property type="entry name" value="Impact, N-terminal domain"/>
    <property type="match status" value="1"/>
</dbReference>
<dbReference type="RefSeq" id="WP_152573834.1">
    <property type="nucleotide sequence ID" value="NZ_VIKU02000002.1"/>
</dbReference>
<evidence type="ECO:0000313" key="3">
    <source>
        <dbReference type="EMBL" id="NHF59321.1"/>
    </source>
</evidence>
<feature type="domain" description="Impact N-terminal" evidence="2">
    <location>
        <begin position="23"/>
        <end position="128"/>
    </location>
</feature>
<dbReference type="GO" id="GO:0005737">
    <property type="term" value="C:cytoplasm"/>
    <property type="evidence" value="ECO:0007669"/>
    <property type="project" value="TreeGrafter"/>
</dbReference>
<evidence type="ECO:0000256" key="1">
    <source>
        <dbReference type="ARBA" id="ARBA00007665"/>
    </source>
</evidence>
<comment type="caution">
    <text evidence="3">The sequence shown here is derived from an EMBL/GenBank/DDBJ whole genome shotgun (WGS) entry which is preliminary data.</text>
</comment>
<protein>
    <submittedName>
        <fullName evidence="3">YigZ family protein</fullName>
    </submittedName>
</protein>
<dbReference type="InterPro" id="IPR036956">
    <property type="entry name" value="Impact_N_sf"/>
</dbReference>
<reference evidence="3" key="2">
    <citation type="submission" date="2020-03" db="EMBL/GenBank/DDBJ databases">
        <title>Flavobacteriaceae bacterium strain TP-CH-4, a member of the family Flavobacteriaceae isolated from a deep-sea seamount.</title>
        <authorList>
            <person name="Zhang D.-C."/>
        </authorList>
    </citation>
    <scope>NUCLEOTIDE SEQUENCE</scope>
    <source>
        <strain evidence="3">TP-CH-4</strain>
    </source>
</reference>
<sequence length="203" mass="22696">MEGLTDTYKTLDGPSPEVLYKNKKSKFYGYAFPITDETEVKPIITSLRRKHPAANHVCYAWRLGVANSSYRANDDGEPKNSAGIPIYGQLQSFGVTNLIVAVARVFGGTKLGVNGLITSYRAAAQMALEASHLVEKVLQTTFVLAFDYPLMDVVMRLIKQHHLEVVSQRLELGCELVVAVRKDHSQKIMGKFKMIYGVRIKEF</sequence>
<dbReference type="PANTHER" id="PTHR16301">
    <property type="entry name" value="IMPACT-RELATED"/>
    <property type="match status" value="1"/>
</dbReference>
<comment type="similarity">
    <text evidence="1">Belongs to the IMPACT family.</text>
</comment>
<dbReference type="AlphaFoldDB" id="A0A967AZC8"/>
<keyword evidence="4" id="KW-1185">Reference proteome</keyword>
<dbReference type="PANTHER" id="PTHR16301:SF20">
    <property type="entry name" value="IMPACT FAMILY MEMBER YIGZ"/>
    <property type="match status" value="1"/>
</dbReference>
<dbReference type="Pfam" id="PF01205">
    <property type="entry name" value="Impact_N"/>
    <property type="match status" value="1"/>
</dbReference>
<evidence type="ECO:0000313" key="4">
    <source>
        <dbReference type="Proteomes" id="UP000707206"/>
    </source>
</evidence>
<evidence type="ECO:0000259" key="2">
    <source>
        <dbReference type="Pfam" id="PF01205"/>
    </source>
</evidence>
<dbReference type="InterPro" id="IPR001498">
    <property type="entry name" value="Impact_N"/>
</dbReference>
<dbReference type="InterPro" id="IPR023582">
    <property type="entry name" value="Impact"/>
</dbReference>
<dbReference type="InterPro" id="IPR020568">
    <property type="entry name" value="Ribosomal_Su5_D2-typ_SF"/>
</dbReference>
<reference evidence="3" key="1">
    <citation type="submission" date="2019-07" db="EMBL/GenBank/DDBJ databases">
        <authorList>
            <person name="De-Chao Zhang Q."/>
        </authorList>
    </citation>
    <scope>NUCLEOTIDE SEQUENCE</scope>
    <source>
        <strain evidence="3">TP-CH-4</strain>
    </source>
</reference>
<name>A0A967AZC8_9FLAO</name>